<feature type="transmembrane region" description="Helical" evidence="10">
    <location>
        <begin position="66"/>
        <end position="83"/>
    </location>
</feature>
<evidence type="ECO:0000256" key="2">
    <source>
        <dbReference type="ARBA" id="ARBA00012438"/>
    </source>
</evidence>
<dbReference type="AlphaFoldDB" id="A0A6J4UFE2"/>
<feature type="transmembrane region" description="Helical" evidence="10">
    <location>
        <begin position="112"/>
        <end position="129"/>
    </location>
</feature>
<dbReference type="InterPro" id="IPR050482">
    <property type="entry name" value="Sensor_HK_TwoCompSys"/>
</dbReference>
<dbReference type="GO" id="GO:0046983">
    <property type="term" value="F:protein dimerization activity"/>
    <property type="evidence" value="ECO:0007669"/>
    <property type="project" value="InterPro"/>
</dbReference>
<dbReference type="PANTHER" id="PTHR24421">
    <property type="entry name" value="NITRATE/NITRITE SENSOR PROTEIN NARX-RELATED"/>
    <property type="match status" value="1"/>
</dbReference>
<evidence type="ECO:0000259" key="11">
    <source>
        <dbReference type="Pfam" id="PF02518"/>
    </source>
</evidence>
<dbReference type="GO" id="GO:0005524">
    <property type="term" value="F:ATP binding"/>
    <property type="evidence" value="ECO:0007669"/>
    <property type="project" value="UniProtKB-KW"/>
</dbReference>
<dbReference type="InterPro" id="IPR003594">
    <property type="entry name" value="HATPase_dom"/>
</dbReference>
<dbReference type="Gene3D" id="3.30.565.10">
    <property type="entry name" value="Histidine kinase-like ATPase, C-terminal domain"/>
    <property type="match status" value="1"/>
</dbReference>
<keyword evidence="3" id="KW-0597">Phosphoprotein</keyword>
<feature type="domain" description="DUF7134" evidence="13">
    <location>
        <begin position="13"/>
        <end position="157"/>
    </location>
</feature>
<keyword evidence="10" id="KW-0812">Transmembrane</keyword>
<dbReference type="Pfam" id="PF07730">
    <property type="entry name" value="HisKA_3"/>
    <property type="match status" value="1"/>
</dbReference>
<dbReference type="InterPro" id="IPR036890">
    <property type="entry name" value="HATPase_C_sf"/>
</dbReference>
<evidence type="ECO:0000256" key="6">
    <source>
        <dbReference type="ARBA" id="ARBA00022777"/>
    </source>
</evidence>
<dbReference type="CDD" id="cd16917">
    <property type="entry name" value="HATPase_UhpB-NarQ-NarX-like"/>
    <property type="match status" value="1"/>
</dbReference>
<evidence type="ECO:0000256" key="8">
    <source>
        <dbReference type="ARBA" id="ARBA00023012"/>
    </source>
</evidence>
<evidence type="ECO:0000259" key="12">
    <source>
        <dbReference type="Pfam" id="PF07730"/>
    </source>
</evidence>
<dbReference type="SUPFAM" id="SSF55874">
    <property type="entry name" value="ATPase domain of HSP90 chaperone/DNA topoisomerase II/histidine kinase"/>
    <property type="match status" value="1"/>
</dbReference>
<keyword evidence="10" id="KW-1133">Transmembrane helix</keyword>
<sequence>MDRPPPPLPNLGRWSSWRPRVGDGSPALLLAGVALLELAQTGPLLRPETVLALVQTLPLAWRRRRPLAVWLAVALGAAVWAALGADGSYAALFGGPIAVYAVAACVGRPMSWLIFAATAIGVVAAFPLLGRPVPSVDAALLVAVVGTAWVMGDAARTHAAYTAGLEERAASLERSRQELARRIRLEERTRIARELHDVVAHHISMIAVQAETGPYLVTAGPEQATEGFAAIGETARRALTEMRRLLGVLRSEPDGSPALAPQPGFDDIPDLVAEVRQSGLAVDYAVRGEPRPLAAGVDLSAYRIVQEALTNVRRHAGPARAGVVVEFADRLIRLSVVDDGRGAGSDEGDGSAAGHGLVGIRERAAMLGGTVEAGPRPEGGYAMFVTIPLAPS</sequence>
<keyword evidence="8" id="KW-0902">Two-component regulatory system</keyword>
<feature type="domain" description="Signal transduction histidine kinase subgroup 3 dimerisation and phosphoacceptor" evidence="12">
    <location>
        <begin position="187"/>
        <end position="252"/>
    </location>
</feature>
<dbReference type="EMBL" id="CADCWF010000086">
    <property type="protein sequence ID" value="CAA9547001.1"/>
    <property type="molecule type" value="Genomic_DNA"/>
</dbReference>
<dbReference type="GO" id="GO:0016020">
    <property type="term" value="C:membrane"/>
    <property type="evidence" value="ECO:0007669"/>
    <property type="project" value="InterPro"/>
</dbReference>
<gene>
    <name evidence="14" type="ORF">AVDCRST_MAG59-1396</name>
</gene>
<reference evidence="14" key="1">
    <citation type="submission" date="2020-02" db="EMBL/GenBank/DDBJ databases">
        <authorList>
            <person name="Meier V. D."/>
        </authorList>
    </citation>
    <scope>NUCLEOTIDE SEQUENCE</scope>
    <source>
        <strain evidence="14">AVDCRST_MAG59</strain>
    </source>
</reference>
<dbReference type="Pfam" id="PF02518">
    <property type="entry name" value="HATPase_c"/>
    <property type="match status" value="1"/>
</dbReference>
<feature type="coiled-coil region" evidence="9">
    <location>
        <begin position="162"/>
        <end position="189"/>
    </location>
</feature>
<keyword evidence="5" id="KW-0547">Nucleotide-binding</keyword>
<keyword evidence="10" id="KW-0472">Membrane</keyword>
<evidence type="ECO:0000259" key="13">
    <source>
        <dbReference type="Pfam" id="PF23539"/>
    </source>
</evidence>
<dbReference type="InterPro" id="IPR011712">
    <property type="entry name" value="Sig_transdc_His_kin_sub3_dim/P"/>
</dbReference>
<proteinExistence type="predicted"/>
<evidence type="ECO:0000256" key="5">
    <source>
        <dbReference type="ARBA" id="ARBA00022741"/>
    </source>
</evidence>
<comment type="catalytic activity">
    <reaction evidence="1">
        <text>ATP + protein L-histidine = ADP + protein N-phospho-L-histidine.</text>
        <dbReference type="EC" id="2.7.13.3"/>
    </reaction>
</comment>
<dbReference type="PANTHER" id="PTHR24421:SF10">
    <property type="entry name" value="NITRATE_NITRITE SENSOR PROTEIN NARQ"/>
    <property type="match status" value="1"/>
</dbReference>
<keyword evidence="6 14" id="KW-0418">Kinase</keyword>
<feature type="domain" description="Histidine kinase/HSP90-like ATPase" evidence="11">
    <location>
        <begin position="299"/>
        <end position="390"/>
    </location>
</feature>
<feature type="transmembrane region" description="Helical" evidence="10">
    <location>
        <begin position="89"/>
        <end position="107"/>
    </location>
</feature>
<keyword evidence="7" id="KW-0067">ATP-binding</keyword>
<evidence type="ECO:0000256" key="7">
    <source>
        <dbReference type="ARBA" id="ARBA00022840"/>
    </source>
</evidence>
<evidence type="ECO:0000256" key="10">
    <source>
        <dbReference type="SAM" id="Phobius"/>
    </source>
</evidence>
<dbReference type="InterPro" id="IPR055558">
    <property type="entry name" value="DUF7134"/>
</dbReference>
<keyword evidence="4" id="KW-0808">Transferase</keyword>
<evidence type="ECO:0000256" key="3">
    <source>
        <dbReference type="ARBA" id="ARBA00022553"/>
    </source>
</evidence>
<dbReference type="Pfam" id="PF23539">
    <property type="entry name" value="DUF7134"/>
    <property type="match status" value="1"/>
</dbReference>
<dbReference type="EC" id="2.7.13.3" evidence="2"/>
<protein>
    <recommendedName>
        <fullName evidence="2">histidine kinase</fullName>
        <ecNumber evidence="2">2.7.13.3</ecNumber>
    </recommendedName>
</protein>
<organism evidence="14">
    <name type="scientific">uncultured Thermomicrobiales bacterium</name>
    <dbReference type="NCBI Taxonomy" id="1645740"/>
    <lineage>
        <taxon>Bacteria</taxon>
        <taxon>Pseudomonadati</taxon>
        <taxon>Thermomicrobiota</taxon>
        <taxon>Thermomicrobia</taxon>
        <taxon>Thermomicrobiales</taxon>
        <taxon>environmental samples</taxon>
    </lineage>
</organism>
<evidence type="ECO:0000313" key="14">
    <source>
        <dbReference type="EMBL" id="CAA9547001.1"/>
    </source>
</evidence>
<dbReference type="Gene3D" id="1.20.5.1930">
    <property type="match status" value="1"/>
</dbReference>
<dbReference type="GO" id="GO:0000155">
    <property type="term" value="F:phosphorelay sensor kinase activity"/>
    <property type="evidence" value="ECO:0007669"/>
    <property type="project" value="InterPro"/>
</dbReference>
<evidence type="ECO:0000256" key="4">
    <source>
        <dbReference type="ARBA" id="ARBA00022679"/>
    </source>
</evidence>
<name>A0A6J4UFE2_9BACT</name>
<evidence type="ECO:0000256" key="1">
    <source>
        <dbReference type="ARBA" id="ARBA00000085"/>
    </source>
</evidence>
<accession>A0A6J4UFE2</accession>
<evidence type="ECO:0000256" key="9">
    <source>
        <dbReference type="SAM" id="Coils"/>
    </source>
</evidence>
<keyword evidence="9" id="KW-0175">Coiled coil</keyword>